<sequence>MCCERPEVSPHCFHVSFLLDKPTISTCVARTAYDPDLYESSETCNADFFLAFLTRLQMQLNNNGTTERMPRTQIFICASTILEEWLNIACAGSEAMDGRIFMKRDWRSCRPCRMPHSLSRLSQIQSKGMDKDTNAYLSSEFHLYSIFAGFLNRRGWILQERLLSPRTIYYGKDEIYWECNHMIASETVPWGWTNDSLMAKINSYSDPPKRKSDTISAKTLEHTGQGLSNPEAKFKRLNIAVQQTDLAPLYEYWYKIIEGYSQKKLTVAA</sequence>
<dbReference type="Proteomes" id="UP000054321">
    <property type="component" value="Unassembled WGS sequence"/>
</dbReference>
<dbReference type="AlphaFoldDB" id="A0A0C3E3M3"/>
<protein>
    <submittedName>
        <fullName evidence="1">Uncharacterized protein</fullName>
    </submittedName>
</protein>
<evidence type="ECO:0000313" key="1">
    <source>
        <dbReference type="EMBL" id="KIN08968.1"/>
    </source>
</evidence>
<reference evidence="2" key="2">
    <citation type="submission" date="2015-01" db="EMBL/GenBank/DDBJ databases">
        <title>Evolutionary Origins and Diversification of the Mycorrhizal Mutualists.</title>
        <authorList>
            <consortium name="DOE Joint Genome Institute"/>
            <consortium name="Mycorrhizal Genomics Consortium"/>
            <person name="Kohler A."/>
            <person name="Kuo A."/>
            <person name="Nagy L.G."/>
            <person name="Floudas D."/>
            <person name="Copeland A."/>
            <person name="Barry K.W."/>
            <person name="Cichocki N."/>
            <person name="Veneault-Fourrey C."/>
            <person name="LaButti K."/>
            <person name="Lindquist E.A."/>
            <person name="Lipzen A."/>
            <person name="Lundell T."/>
            <person name="Morin E."/>
            <person name="Murat C."/>
            <person name="Riley R."/>
            <person name="Ohm R."/>
            <person name="Sun H."/>
            <person name="Tunlid A."/>
            <person name="Henrissat B."/>
            <person name="Grigoriev I.V."/>
            <person name="Hibbett D.S."/>
            <person name="Martin F."/>
        </authorList>
    </citation>
    <scope>NUCLEOTIDE SEQUENCE [LARGE SCALE GENOMIC DNA]</scope>
    <source>
        <strain evidence="2">Zn</strain>
    </source>
</reference>
<name>A0A0C3E3M3_OIDMZ</name>
<reference evidence="1 2" key="1">
    <citation type="submission" date="2014-04" db="EMBL/GenBank/DDBJ databases">
        <authorList>
            <consortium name="DOE Joint Genome Institute"/>
            <person name="Kuo A."/>
            <person name="Martino E."/>
            <person name="Perotto S."/>
            <person name="Kohler A."/>
            <person name="Nagy L.G."/>
            <person name="Floudas D."/>
            <person name="Copeland A."/>
            <person name="Barry K.W."/>
            <person name="Cichocki N."/>
            <person name="Veneault-Fourrey C."/>
            <person name="LaButti K."/>
            <person name="Lindquist E.A."/>
            <person name="Lipzen A."/>
            <person name="Lundell T."/>
            <person name="Morin E."/>
            <person name="Murat C."/>
            <person name="Sun H."/>
            <person name="Tunlid A."/>
            <person name="Henrissat B."/>
            <person name="Grigoriev I.V."/>
            <person name="Hibbett D.S."/>
            <person name="Martin F."/>
            <person name="Nordberg H.P."/>
            <person name="Cantor M.N."/>
            <person name="Hua S.X."/>
        </authorList>
    </citation>
    <scope>NUCLEOTIDE SEQUENCE [LARGE SCALE GENOMIC DNA]</scope>
    <source>
        <strain evidence="1 2">Zn</strain>
    </source>
</reference>
<organism evidence="1 2">
    <name type="scientific">Oidiodendron maius (strain Zn)</name>
    <dbReference type="NCBI Taxonomy" id="913774"/>
    <lineage>
        <taxon>Eukaryota</taxon>
        <taxon>Fungi</taxon>
        <taxon>Dikarya</taxon>
        <taxon>Ascomycota</taxon>
        <taxon>Pezizomycotina</taxon>
        <taxon>Leotiomycetes</taxon>
        <taxon>Leotiomycetes incertae sedis</taxon>
        <taxon>Myxotrichaceae</taxon>
        <taxon>Oidiodendron</taxon>
    </lineage>
</organism>
<keyword evidence="2" id="KW-1185">Reference proteome</keyword>
<dbReference type="OrthoDB" id="3563239at2759"/>
<dbReference type="HOGENOM" id="CLU_1034769_0_0_1"/>
<dbReference type="EMBL" id="KN832870">
    <property type="protein sequence ID" value="KIN08968.1"/>
    <property type="molecule type" value="Genomic_DNA"/>
</dbReference>
<dbReference type="PANTHER" id="PTHR33112:SF15">
    <property type="entry name" value="HETEROKARYON INCOMPATIBILITY DOMAIN-CONTAINING PROTEIN"/>
    <property type="match status" value="1"/>
</dbReference>
<dbReference type="InParanoid" id="A0A0C3E3M3"/>
<evidence type="ECO:0000313" key="2">
    <source>
        <dbReference type="Proteomes" id="UP000054321"/>
    </source>
</evidence>
<dbReference type="PANTHER" id="PTHR33112">
    <property type="entry name" value="DOMAIN PROTEIN, PUTATIVE-RELATED"/>
    <property type="match status" value="1"/>
</dbReference>
<gene>
    <name evidence="1" type="ORF">OIDMADRAFT_23704</name>
</gene>
<accession>A0A0C3E3M3</accession>
<proteinExistence type="predicted"/>